<gene>
    <name evidence="2" type="ORF">FKV25_10120</name>
</gene>
<proteinExistence type="predicted"/>
<accession>A0A508A0P8</accession>
<evidence type="ECO:0000256" key="1">
    <source>
        <dbReference type="SAM" id="MobiDB-lite"/>
    </source>
</evidence>
<protein>
    <submittedName>
        <fullName evidence="2">DUF3604 domain-containing protein</fullName>
    </submittedName>
</protein>
<sequence>MSRRSLRQGRSDGRDLAATYGRRCTHRRRCRVEGPGRCQPGPHPDRQGLGSGWRGTRPLLRRRVVGWPRRRSGYRKAPAVGSTVDGGTASYTNEIGAAELSAVWRDPDFDPSIRASYCVRVLEFPTPRWSTYDAARLGIEPRGDVETIIQERAWPSPIWYDPARME</sequence>
<dbReference type="OrthoDB" id="5739704at2"/>
<dbReference type="Proteomes" id="UP000318212">
    <property type="component" value="Unassembled WGS sequence"/>
</dbReference>
<dbReference type="InterPro" id="IPR022028">
    <property type="entry name" value="DUF3604"/>
</dbReference>
<keyword evidence="3" id="KW-1185">Reference proteome</keyword>
<name>A0A508A0P8_9GAMM</name>
<dbReference type="Pfam" id="PF12228">
    <property type="entry name" value="DUF3604"/>
    <property type="match status" value="1"/>
</dbReference>
<evidence type="ECO:0000313" key="3">
    <source>
        <dbReference type="Proteomes" id="UP000318212"/>
    </source>
</evidence>
<organism evidence="2 3">
    <name type="scientific">Marilutibacter aestuarii</name>
    <dbReference type="NCBI Taxonomy" id="1706195"/>
    <lineage>
        <taxon>Bacteria</taxon>
        <taxon>Pseudomonadati</taxon>
        <taxon>Pseudomonadota</taxon>
        <taxon>Gammaproteobacteria</taxon>
        <taxon>Lysobacterales</taxon>
        <taxon>Lysobacteraceae</taxon>
        <taxon>Marilutibacter</taxon>
    </lineage>
</organism>
<reference evidence="2 3" key="1">
    <citation type="submission" date="2019-06" db="EMBL/GenBank/DDBJ databases">
        <title>Lysobacter alkalisoli sp. nov. isolated from saline soil.</title>
        <authorList>
            <person name="Sun J.-Q."/>
            <person name="Xu L."/>
        </authorList>
    </citation>
    <scope>NUCLEOTIDE SEQUENCE [LARGE SCALE GENOMIC DNA]</scope>
    <source>
        <strain evidence="2 3">JCM 31130</strain>
    </source>
</reference>
<comment type="caution">
    <text evidence="2">The sequence shown here is derived from an EMBL/GenBank/DDBJ whole genome shotgun (WGS) entry which is preliminary data.</text>
</comment>
<evidence type="ECO:0000313" key="2">
    <source>
        <dbReference type="EMBL" id="TQD43620.1"/>
    </source>
</evidence>
<dbReference type="EMBL" id="VICE01000094">
    <property type="protein sequence ID" value="TQD43620.1"/>
    <property type="molecule type" value="Genomic_DNA"/>
</dbReference>
<dbReference type="AlphaFoldDB" id="A0A508A0P8"/>
<feature type="region of interest" description="Disordered" evidence="1">
    <location>
        <begin position="34"/>
        <end position="53"/>
    </location>
</feature>